<accession>A0A0E9MZF4</accession>
<evidence type="ECO:0000256" key="1">
    <source>
        <dbReference type="SAM" id="Phobius"/>
    </source>
</evidence>
<comment type="caution">
    <text evidence="2">The sequence shown here is derived from an EMBL/GenBank/DDBJ whole genome shotgun (WGS) entry which is preliminary data.</text>
</comment>
<keyword evidence="3" id="KW-1185">Reference proteome</keyword>
<protein>
    <submittedName>
        <fullName evidence="2">Uncharacterized protein</fullName>
    </submittedName>
</protein>
<dbReference type="Proteomes" id="UP000033121">
    <property type="component" value="Unassembled WGS sequence"/>
</dbReference>
<reference evidence="2 3" key="1">
    <citation type="submission" date="2015-04" db="EMBL/GenBank/DDBJ databases">
        <title>Whole genome shotgun sequence of Flavihumibacter petaseus NBRC 106054.</title>
        <authorList>
            <person name="Miyazawa S."/>
            <person name="Hosoyama A."/>
            <person name="Hashimoto M."/>
            <person name="Noguchi M."/>
            <person name="Tsuchikane K."/>
            <person name="Ohji S."/>
            <person name="Yamazoe A."/>
            <person name="Ichikawa N."/>
            <person name="Kimura A."/>
            <person name="Fujita N."/>
        </authorList>
    </citation>
    <scope>NUCLEOTIDE SEQUENCE [LARGE SCALE GENOMIC DNA]</scope>
    <source>
        <strain evidence="2 3">NBRC 106054</strain>
    </source>
</reference>
<proteinExistence type="predicted"/>
<keyword evidence="1" id="KW-1133">Transmembrane helix</keyword>
<keyword evidence="1" id="KW-0812">Transmembrane</keyword>
<name>A0A0E9MZF4_9BACT</name>
<dbReference type="EMBL" id="BBWV01000002">
    <property type="protein sequence ID" value="GAO43127.1"/>
    <property type="molecule type" value="Genomic_DNA"/>
</dbReference>
<evidence type="ECO:0000313" key="3">
    <source>
        <dbReference type="Proteomes" id="UP000033121"/>
    </source>
</evidence>
<gene>
    <name evidence="2" type="ORF">FPE01S_02_02310</name>
</gene>
<sequence length="343" mass="39220">MNLMLKGLSPDCCGSVKRFITIFFSVLVTCLSGCFLAPGSYPYSEDYEIDLPEEDVIKAIKAFKTDNPEFVVPGPVGYMDGRKDSADYWYHAFFYYSKENVIVNTWTRPVSRYKTTFAFVGLNSGLQLGNWKLINHDFGRSENKRQKKLFEERILNAIKNTTISEVPLSKHGLPYGYYRRKPQMEQYLNLHSLENGFDSLQIRIWYKSGDYETSNLFVLKSQSAEWQADQFNWTYQESVHGDSVWPVGIQHRQSVPRSGWQVFIGELNALELTTLQDSHSIKDYPDFADGSGVVVEVASKKRYRIYSYAEPKQAAKNVPEAARINAALELIENEFGEIAGSSH</sequence>
<feature type="transmembrane region" description="Helical" evidence="1">
    <location>
        <begin position="20"/>
        <end position="41"/>
    </location>
</feature>
<dbReference type="AlphaFoldDB" id="A0A0E9MZF4"/>
<organism evidence="2 3">
    <name type="scientific">Flavihumibacter petaseus NBRC 106054</name>
    <dbReference type="NCBI Taxonomy" id="1220578"/>
    <lineage>
        <taxon>Bacteria</taxon>
        <taxon>Pseudomonadati</taxon>
        <taxon>Bacteroidota</taxon>
        <taxon>Chitinophagia</taxon>
        <taxon>Chitinophagales</taxon>
        <taxon>Chitinophagaceae</taxon>
        <taxon>Flavihumibacter</taxon>
    </lineage>
</organism>
<dbReference type="STRING" id="1220578.FPE01S_02_02310"/>
<keyword evidence="1" id="KW-0472">Membrane</keyword>
<evidence type="ECO:0000313" key="2">
    <source>
        <dbReference type="EMBL" id="GAO43127.1"/>
    </source>
</evidence>